<evidence type="ECO:0000256" key="1">
    <source>
        <dbReference type="SAM" id="MobiDB-lite"/>
    </source>
</evidence>
<feature type="compositionally biased region" description="Basic and acidic residues" evidence="1">
    <location>
        <begin position="109"/>
        <end position="118"/>
    </location>
</feature>
<protein>
    <submittedName>
        <fullName evidence="2">Radial spoke head 10-like protein B</fullName>
    </submittedName>
</protein>
<dbReference type="Proteomes" id="UP001219518">
    <property type="component" value="Unassembled WGS sequence"/>
</dbReference>
<feature type="region of interest" description="Disordered" evidence="1">
    <location>
        <begin position="193"/>
        <end position="214"/>
    </location>
</feature>
<feature type="compositionally biased region" description="Polar residues" evidence="1">
    <location>
        <begin position="226"/>
        <end position="246"/>
    </location>
</feature>
<dbReference type="AlphaFoldDB" id="A0AAE1GX20"/>
<feature type="region of interest" description="Disordered" evidence="1">
    <location>
        <begin position="101"/>
        <end position="149"/>
    </location>
</feature>
<evidence type="ECO:0000313" key="2">
    <source>
        <dbReference type="EMBL" id="KAK3910433.1"/>
    </source>
</evidence>
<reference evidence="2" key="2">
    <citation type="journal article" date="2023" name="BMC Genomics">
        <title>Pest status, molecular evolution, and epigenetic factors derived from the genome assembly of Frankliniella fusca, a thysanopteran phytovirus vector.</title>
        <authorList>
            <person name="Catto M.A."/>
            <person name="Labadie P.E."/>
            <person name="Jacobson A.L."/>
            <person name="Kennedy G.G."/>
            <person name="Srinivasan R."/>
            <person name="Hunt B.G."/>
        </authorList>
    </citation>
    <scope>NUCLEOTIDE SEQUENCE</scope>
    <source>
        <strain evidence="2">PL_HMW_Pooled</strain>
    </source>
</reference>
<keyword evidence="3" id="KW-1185">Reference proteome</keyword>
<reference evidence="2" key="1">
    <citation type="submission" date="2021-07" db="EMBL/GenBank/DDBJ databases">
        <authorList>
            <person name="Catto M.A."/>
            <person name="Jacobson A."/>
            <person name="Kennedy G."/>
            <person name="Labadie P."/>
            <person name="Hunt B.G."/>
            <person name="Srinivasan R."/>
        </authorList>
    </citation>
    <scope>NUCLEOTIDE SEQUENCE</scope>
    <source>
        <strain evidence="2">PL_HMW_Pooled</strain>
        <tissue evidence="2">Head</tissue>
    </source>
</reference>
<proteinExistence type="predicted"/>
<organism evidence="2 3">
    <name type="scientific">Frankliniella fusca</name>
    <dbReference type="NCBI Taxonomy" id="407009"/>
    <lineage>
        <taxon>Eukaryota</taxon>
        <taxon>Metazoa</taxon>
        <taxon>Ecdysozoa</taxon>
        <taxon>Arthropoda</taxon>
        <taxon>Hexapoda</taxon>
        <taxon>Insecta</taxon>
        <taxon>Pterygota</taxon>
        <taxon>Neoptera</taxon>
        <taxon>Paraneoptera</taxon>
        <taxon>Thysanoptera</taxon>
        <taxon>Terebrantia</taxon>
        <taxon>Thripoidea</taxon>
        <taxon>Thripidae</taxon>
        <taxon>Frankliniella</taxon>
    </lineage>
</organism>
<sequence>MRNTLLVMIKMRQRLLQTGSTWLTENRTTCWRPPSSVAIDRAGRMAAVHTPPDPTTWQNMKIIFVASYRTFARARKNLKFLQQGQEVEDDKTTDYELPCKKRKTSRLVQQDDKIESTRNKAASVSHRHKKSLSSDSDDSSKDIPPPEFKKLEEKLKKVLARRDVIVKQKESQPAEKSTSKVVATLNSQPTKQGVCRSVKSSSLPNTNTSDFDSENGNGFRFGLVKSSNQRKQATSDFADKNGNSCIEKSVPLSDDKTPSSKGAFINNESSPIRIQNHKPASATVDKGICISVVPTQTKNRNSPVHHEDDDHRDLMEDRSLNLPEYDLLGSDLEQSLSGISMKSSSTKSDNFLEFWFRP</sequence>
<feature type="region of interest" description="Disordered" evidence="1">
    <location>
        <begin position="226"/>
        <end position="272"/>
    </location>
</feature>
<gene>
    <name evidence="2" type="ORF">KUF71_004197</name>
</gene>
<name>A0AAE1GX20_9NEOP</name>
<evidence type="ECO:0000313" key="3">
    <source>
        <dbReference type="Proteomes" id="UP001219518"/>
    </source>
</evidence>
<feature type="compositionally biased region" description="Polar residues" evidence="1">
    <location>
        <begin position="198"/>
        <end position="214"/>
    </location>
</feature>
<dbReference type="EMBL" id="JAHWGI010000165">
    <property type="protein sequence ID" value="KAK3910433.1"/>
    <property type="molecule type" value="Genomic_DNA"/>
</dbReference>
<comment type="caution">
    <text evidence="2">The sequence shown here is derived from an EMBL/GenBank/DDBJ whole genome shotgun (WGS) entry which is preliminary data.</text>
</comment>
<accession>A0AAE1GX20</accession>